<feature type="region of interest" description="Disordered" evidence="1">
    <location>
        <begin position="151"/>
        <end position="228"/>
    </location>
</feature>
<feature type="compositionally biased region" description="Polar residues" evidence="1">
    <location>
        <begin position="151"/>
        <end position="163"/>
    </location>
</feature>
<dbReference type="EMBL" id="SDMP01000004">
    <property type="protein sequence ID" value="RYR62716.1"/>
    <property type="molecule type" value="Genomic_DNA"/>
</dbReference>
<feature type="compositionally biased region" description="Polar residues" evidence="1">
    <location>
        <begin position="170"/>
        <end position="183"/>
    </location>
</feature>
<dbReference type="Proteomes" id="UP000289738">
    <property type="component" value="Chromosome A04"/>
</dbReference>
<comment type="caution">
    <text evidence="3">The sequence shown here is derived from an EMBL/GenBank/DDBJ whole genome shotgun (WGS) entry which is preliminary data.</text>
</comment>
<dbReference type="AlphaFoldDB" id="A0A445DHW3"/>
<proteinExistence type="predicted"/>
<keyword evidence="4" id="KW-1185">Reference proteome</keyword>
<evidence type="ECO:0000313" key="3">
    <source>
        <dbReference type="EMBL" id="RYR62716.1"/>
    </source>
</evidence>
<name>A0A445DHW3_ARAHY</name>
<feature type="domain" description="PB1-like" evidence="2">
    <location>
        <begin position="32"/>
        <end position="104"/>
    </location>
</feature>
<sequence length="367" mass="41958">MALSQDFVSGVKNIATKSSLAQVLFRRSSPSDNKACLSDLHIDTLDVFYLRNYHKKFGYNEIKQCWWHVFGKGLENGLRNLNNDKKIRDNDGAKDNDGAINAYFSPNEIFTLMSHQTEEEFSKTQPSLLKIKVASNTQVIQPPLVSNTQIQARSIQPKSTRSIQPIKPIKTTQYTTAEDTLSKPSLDEDNTSDSDTVDNDVNNESIDYGLDPGANLNSTNSWHSEEMKSPLNLEDELEDDNDSDDACPMFSKGARFGDCILRLDFREAIQKYTIQEGSMRCRTICKVKECPWVVYASRDYKDTYWQIKTFNDDHTCPREDRNRHANRNWVYSKLVSSDTVKLQLISGHGLIEAVQNVMHGMYHHFYV</sequence>
<dbReference type="InterPro" id="IPR058594">
    <property type="entry name" value="PB1-like_dom_pln"/>
</dbReference>
<reference evidence="3 4" key="1">
    <citation type="submission" date="2019-01" db="EMBL/GenBank/DDBJ databases">
        <title>Sequencing of cultivated peanut Arachis hypogaea provides insights into genome evolution and oil improvement.</title>
        <authorList>
            <person name="Chen X."/>
        </authorList>
    </citation>
    <scope>NUCLEOTIDE SEQUENCE [LARGE SCALE GENOMIC DNA]</scope>
    <source>
        <strain evidence="4">cv. Fuhuasheng</strain>
        <tissue evidence="3">Leaves</tissue>
    </source>
</reference>
<accession>A0A445DHW3</accession>
<organism evidence="3 4">
    <name type="scientific">Arachis hypogaea</name>
    <name type="common">Peanut</name>
    <dbReference type="NCBI Taxonomy" id="3818"/>
    <lineage>
        <taxon>Eukaryota</taxon>
        <taxon>Viridiplantae</taxon>
        <taxon>Streptophyta</taxon>
        <taxon>Embryophyta</taxon>
        <taxon>Tracheophyta</taxon>
        <taxon>Spermatophyta</taxon>
        <taxon>Magnoliopsida</taxon>
        <taxon>eudicotyledons</taxon>
        <taxon>Gunneridae</taxon>
        <taxon>Pentapetalae</taxon>
        <taxon>rosids</taxon>
        <taxon>fabids</taxon>
        <taxon>Fabales</taxon>
        <taxon>Fabaceae</taxon>
        <taxon>Papilionoideae</taxon>
        <taxon>50 kb inversion clade</taxon>
        <taxon>dalbergioids sensu lato</taxon>
        <taxon>Dalbergieae</taxon>
        <taxon>Pterocarpus clade</taxon>
        <taxon>Arachis</taxon>
    </lineage>
</organism>
<evidence type="ECO:0000259" key="2">
    <source>
        <dbReference type="Pfam" id="PF26130"/>
    </source>
</evidence>
<feature type="compositionally biased region" description="Acidic residues" evidence="1">
    <location>
        <begin position="187"/>
        <end position="198"/>
    </location>
</feature>
<dbReference type="STRING" id="3818.A0A445DHW3"/>
<dbReference type="Pfam" id="PF26130">
    <property type="entry name" value="PB1-like"/>
    <property type="match status" value="1"/>
</dbReference>
<evidence type="ECO:0000313" key="4">
    <source>
        <dbReference type="Proteomes" id="UP000289738"/>
    </source>
</evidence>
<evidence type="ECO:0000256" key="1">
    <source>
        <dbReference type="SAM" id="MobiDB-lite"/>
    </source>
</evidence>
<protein>
    <recommendedName>
        <fullName evidence="2">PB1-like domain-containing protein</fullName>
    </recommendedName>
</protein>
<gene>
    <name evidence="3" type="ORF">Ahy_A04g020445</name>
</gene>